<dbReference type="EMBL" id="KQ241782">
    <property type="protein sequence ID" value="KNC84170.1"/>
    <property type="molecule type" value="Genomic_DNA"/>
</dbReference>
<evidence type="ECO:0000256" key="1">
    <source>
        <dbReference type="SAM" id="MobiDB-lite"/>
    </source>
</evidence>
<sequence length="80" mass="8915">MGAVMCAPCCILPCCGCCAGYTSHKDDQRQDSQNAKKIERAQAHDGQKAEQRQIALEERRKGRETTTQSIRDKYNMPPSA</sequence>
<evidence type="ECO:0000313" key="2">
    <source>
        <dbReference type="EMBL" id="KNC84170.1"/>
    </source>
</evidence>
<evidence type="ECO:0000313" key="3">
    <source>
        <dbReference type="Proteomes" id="UP000054560"/>
    </source>
</evidence>
<dbReference type="AlphaFoldDB" id="A0A0L0G567"/>
<proteinExistence type="predicted"/>
<gene>
    <name evidence="2" type="ORF">SARC_03592</name>
</gene>
<name>A0A0L0G567_9EUKA</name>
<organism evidence="2 3">
    <name type="scientific">Sphaeroforma arctica JP610</name>
    <dbReference type="NCBI Taxonomy" id="667725"/>
    <lineage>
        <taxon>Eukaryota</taxon>
        <taxon>Ichthyosporea</taxon>
        <taxon>Ichthyophonida</taxon>
        <taxon>Sphaeroforma</taxon>
    </lineage>
</organism>
<reference evidence="2 3" key="1">
    <citation type="submission" date="2011-02" db="EMBL/GenBank/DDBJ databases">
        <title>The Genome Sequence of Sphaeroforma arctica JP610.</title>
        <authorList>
            <consortium name="The Broad Institute Genome Sequencing Platform"/>
            <person name="Russ C."/>
            <person name="Cuomo C."/>
            <person name="Young S.K."/>
            <person name="Zeng Q."/>
            <person name="Gargeya S."/>
            <person name="Alvarado L."/>
            <person name="Berlin A."/>
            <person name="Chapman S.B."/>
            <person name="Chen Z."/>
            <person name="Freedman E."/>
            <person name="Gellesch M."/>
            <person name="Goldberg J."/>
            <person name="Griggs A."/>
            <person name="Gujja S."/>
            <person name="Heilman E."/>
            <person name="Heiman D."/>
            <person name="Howarth C."/>
            <person name="Mehta T."/>
            <person name="Neiman D."/>
            <person name="Pearson M."/>
            <person name="Roberts A."/>
            <person name="Saif S."/>
            <person name="Shea T."/>
            <person name="Shenoy N."/>
            <person name="Sisk P."/>
            <person name="Stolte C."/>
            <person name="Sykes S."/>
            <person name="White J."/>
            <person name="Yandava C."/>
            <person name="Burger G."/>
            <person name="Gray M.W."/>
            <person name="Holland P.W.H."/>
            <person name="King N."/>
            <person name="Lang F.B.F."/>
            <person name="Roger A.J."/>
            <person name="Ruiz-Trillo I."/>
            <person name="Haas B."/>
            <person name="Nusbaum C."/>
            <person name="Birren B."/>
        </authorList>
    </citation>
    <scope>NUCLEOTIDE SEQUENCE [LARGE SCALE GENOMIC DNA]</scope>
    <source>
        <strain evidence="2 3">JP610</strain>
    </source>
</reference>
<dbReference type="Proteomes" id="UP000054560">
    <property type="component" value="Unassembled WGS sequence"/>
</dbReference>
<protein>
    <submittedName>
        <fullName evidence="2">Uncharacterized protein</fullName>
    </submittedName>
</protein>
<feature type="compositionally biased region" description="Basic and acidic residues" evidence="1">
    <location>
        <begin position="25"/>
        <end position="74"/>
    </location>
</feature>
<accession>A0A0L0G567</accession>
<feature type="region of interest" description="Disordered" evidence="1">
    <location>
        <begin position="25"/>
        <end position="80"/>
    </location>
</feature>
<keyword evidence="3" id="KW-1185">Reference proteome</keyword>
<dbReference type="RefSeq" id="XP_014158072.1">
    <property type="nucleotide sequence ID" value="XM_014302597.1"/>
</dbReference>
<dbReference type="GeneID" id="25904096"/>